<dbReference type="RefSeq" id="WP_089398424.1">
    <property type="nucleotide sequence ID" value="NZ_FZOT01000002.1"/>
</dbReference>
<dbReference type="Gene3D" id="1.10.10.1600">
    <property type="entry name" value="Bacterial DNA polymerase III alpha subunit, thumb domain"/>
    <property type="match status" value="1"/>
</dbReference>
<evidence type="ECO:0000256" key="1">
    <source>
        <dbReference type="ARBA" id="ARBA00004496"/>
    </source>
</evidence>
<keyword evidence="5" id="KW-0808">Transferase</keyword>
<evidence type="ECO:0000256" key="9">
    <source>
        <dbReference type="ARBA" id="ARBA00049244"/>
    </source>
</evidence>
<dbReference type="SUPFAM" id="SSF89550">
    <property type="entry name" value="PHP domain-like"/>
    <property type="match status" value="1"/>
</dbReference>
<dbReference type="InterPro" id="IPR040982">
    <property type="entry name" value="DNA_pol3_finger"/>
</dbReference>
<keyword evidence="7" id="KW-0235">DNA replication</keyword>
<dbReference type="PANTHER" id="PTHR32294:SF0">
    <property type="entry name" value="DNA POLYMERASE III SUBUNIT ALPHA"/>
    <property type="match status" value="1"/>
</dbReference>
<dbReference type="InterPro" id="IPR012340">
    <property type="entry name" value="NA-bd_OB-fold"/>
</dbReference>
<dbReference type="Pfam" id="PF14579">
    <property type="entry name" value="HHH_6"/>
    <property type="match status" value="1"/>
</dbReference>
<dbReference type="InterPro" id="IPR041931">
    <property type="entry name" value="DNA_pol3_alpha_thumb_dom"/>
</dbReference>
<dbReference type="Pfam" id="PF17657">
    <property type="entry name" value="DNA_pol3_finger"/>
    <property type="match status" value="1"/>
</dbReference>
<dbReference type="Gene3D" id="1.10.150.870">
    <property type="match status" value="1"/>
</dbReference>
<dbReference type="Pfam" id="PF07733">
    <property type="entry name" value="DNA_pol3_alpha"/>
    <property type="match status" value="1"/>
</dbReference>
<dbReference type="GO" id="GO:0008408">
    <property type="term" value="F:3'-5' exonuclease activity"/>
    <property type="evidence" value="ECO:0007669"/>
    <property type="project" value="InterPro"/>
</dbReference>
<dbReference type="InterPro" id="IPR049821">
    <property type="entry name" value="PolIIIA_DnaE1_PHP"/>
</dbReference>
<dbReference type="CDD" id="cd07433">
    <property type="entry name" value="PHP_PolIIIA_DnaE1"/>
    <property type="match status" value="1"/>
</dbReference>
<evidence type="ECO:0000256" key="2">
    <source>
        <dbReference type="ARBA" id="ARBA00012417"/>
    </source>
</evidence>
<protein>
    <recommendedName>
        <fullName evidence="3">DNA polymerase III subunit alpha</fullName>
        <ecNumber evidence="2">2.7.7.7</ecNumber>
    </recommendedName>
</protein>
<sequence length="1148" mass="127874">MTAPQFIHLRLHSEYSIVDGLVRIDDAVKAAADDRQPALAVTDLANLFGMVKFYKAARGKGIKPICGCDAWITNDDDRDKPSRLLLLVKNRTGYLQLCELLTRAWLTNLHRGRAEIRAEWLENGAASGLIALSGAHHGDVGMCIDNGNPAAAEKHAQRWARLFPNSYYIEIQRAGQPNMDNHVRQALALAARLELPVVATHPVQFLKPEEFTAHEARTCIAEGEILANPRRVKRFNDEQYFKSQEEMAALFADIPGAMQNTIEIAKRCNLTLELGKPKLPNFPTPEGVTIDQFLVMQSQHGLEERLHKLYPDEAKRNAERPRYEARLKFETDTIIKMGFPGYFLIVADFIQWAKNNDVPVGPGRGSGAGSLVAYALKITDLDPLEYNLLFERFLNPERVSMPDFDIDFCQEGRDRVIQYVKERYGKEAVSQIATFGTMAAKGAVRDVGRVLDFSYTFCDGLSKLIPFKPGKLVTIADALKEEPLLAERMEKEEEVKQLLDLAQQVEGITRSVGMHAGGVLIAPGKLTDFCPLYTQGGDAGVVSQYDKDDVEAVGLVKFDFLGLTTLTILDRAVRYIKRLDPALQDFELDKLPLDDRASYELLTKARTVAVFQLESRGMQGMLKDARPDRFEDIIALVALYRPGPMDLIPDFCRRKHGEKFDYPDPRTEGILSETYGIMVYQEQVMQMAQVIGGYSLGGADLLRRAMGKKKPEEMAEHRLIFREGAARNGLSQEKADEIFDLMEKFAGYGFNKSHAAAYALLSYYTAYLKAHHPAAFMAANLSLAMDDTDKIKILVEDAIDVCGLELLPPHINQSDYRFKPVGEPGKRATQVRYGLGAVKGTGQGAVEAIIAARREAPFTSLFDFVKRVDKRQINRRTIEALIRAGAFDCFGVDRATLIASVGLAMESAEQAEASANQVSLFGGDDELMSGPPEYVKTAPWSDKQKLTEEKAALGFYLSGHLFHAYAPEARRFARTPLAKLEPSREQRTIAGVITAVRTQMTQRGKMVIVTLDDSSATVDVTVFNELYEPNRALFKEDEFLAVQGKVSEDRFSGGLRISAEKVMDIASARAAYAKALRLSMNGQADARKLRELIEPHLAPSACPVVLQYTKNGALGELRLSDDWRVRADDSLLAKLSQWLDQKNVGFDY</sequence>
<dbReference type="AlphaFoldDB" id="A0A239ECD9"/>
<name>A0A239ECD9_9BURK</name>
<dbReference type="GO" id="GO:0005737">
    <property type="term" value="C:cytoplasm"/>
    <property type="evidence" value="ECO:0007669"/>
    <property type="project" value="UniProtKB-SubCell"/>
</dbReference>
<dbReference type="InterPro" id="IPR004365">
    <property type="entry name" value="NA-bd_OB_tRNA"/>
</dbReference>
<evidence type="ECO:0000256" key="3">
    <source>
        <dbReference type="ARBA" id="ARBA00019114"/>
    </source>
</evidence>
<keyword evidence="12" id="KW-1185">Reference proteome</keyword>
<dbReference type="OrthoDB" id="9803237at2"/>
<dbReference type="InterPro" id="IPR003141">
    <property type="entry name" value="Pol/His_phosphatase_N"/>
</dbReference>
<dbReference type="EMBL" id="FZOT01000002">
    <property type="protein sequence ID" value="SNS41693.1"/>
    <property type="molecule type" value="Genomic_DNA"/>
</dbReference>
<evidence type="ECO:0000256" key="5">
    <source>
        <dbReference type="ARBA" id="ARBA00022679"/>
    </source>
</evidence>
<dbReference type="CDD" id="cd04485">
    <property type="entry name" value="DnaE_OBF"/>
    <property type="match status" value="1"/>
</dbReference>
<dbReference type="InterPro" id="IPR048472">
    <property type="entry name" value="DNA_pol_IIIA_C"/>
</dbReference>
<keyword evidence="8" id="KW-0239">DNA-directed DNA polymerase</keyword>
<dbReference type="InterPro" id="IPR004013">
    <property type="entry name" value="PHP_dom"/>
</dbReference>
<proteinExistence type="predicted"/>
<dbReference type="Gene3D" id="2.40.50.140">
    <property type="entry name" value="Nucleic acid-binding proteins"/>
    <property type="match status" value="1"/>
</dbReference>
<dbReference type="GO" id="GO:0006260">
    <property type="term" value="P:DNA replication"/>
    <property type="evidence" value="ECO:0007669"/>
    <property type="project" value="UniProtKB-KW"/>
</dbReference>
<feature type="domain" description="Polymerase/histidinol phosphatase N-terminal" evidence="10">
    <location>
        <begin position="7"/>
        <end position="74"/>
    </location>
</feature>
<evidence type="ECO:0000256" key="4">
    <source>
        <dbReference type="ARBA" id="ARBA00022490"/>
    </source>
</evidence>
<dbReference type="NCBIfam" id="NF004226">
    <property type="entry name" value="PRK05673.1"/>
    <property type="match status" value="1"/>
</dbReference>
<comment type="catalytic activity">
    <reaction evidence="9">
        <text>DNA(n) + a 2'-deoxyribonucleoside 5'-triphosphate = DNA(n+1) + diphosphate</text>
        <dbReference type="Rhea" id="RHEA:22508"/>
        <dbReference type="Rhea" id="RHEA-COMP:17339"/>
        <dbReference type="Rhea" id="RHEA-COMP:17340"/>
        <dbReference type="ChEBI" id="CHEBI:33019"/>
        <dbReference type="ChEBI" id="CHEBI:61560"/>
        <dbReference type="ChEBI" id="CHEBI:173112"/>
        <dbReference type="EC" id="2.7.7.7"/>
    </reaction>
</comment>
<dbReference type="SUPFAM" id="SSF160975">
    <property type="entry name" value="AF1531-like"/>
    <property type="match status" value="1"/>
</dbReference>
<evidence type="ECO:0000313" key="12">
    <source>
        <dbReference type="Proteomes" id="UP000198284"/>
    </source>
</evidence>
<dbReference type="SMART" id="SM00481">
    <property type="entry name" value="POLIIIAc"/>
    <property type="match status" value="1"/>
</dbReference>
<dbReference type="GO" id="GO:0003676">
    <property type="term" value="F:nucleic acid binding"/>
    <property type="evidence" value="ECO:0007669"/>
    <property type="project" value="InterPro"/>
</dbReference>
<dbReference type="Pfam" id="PF20914">
    <property type="entry name" value="DNA_pol_IIIA_C"/>
    <property type="match status" value="1"/>
</dbReference>
<keyword evidence="6" id="KW-0548">Nucleotidyltransferase</keyword>
<evidence type="ECO:0000259" key="10">
    <source>
        <dbReference type="SMART" id="SM00481"/>
    </source>
</evidence>
<dbReference type="InterPro" id="IPR016195">
    <property type="entry name" value="Pol/histidinol_Pase-like"/>
</dbReference>
<evidence type="ECO:0000256" key="7">
    <source>
        <dbReference type="ARBA" id="ARBA00022705"/>
    </source>
</evidence>
<dbReference type="Pfam" id="PF01336">
    <property type="entry name" value="tRNA_anti-codon"/>
    <property type="match status" value="1"/>
</dbReference>
<gene>
    <name evidence="11" type="ORF">SAMN06265795_102612</name>
</gene>
<reference evidence="11 12" key="1">
    <citation type="submission" date="2017-06" db="EMBL/GenBank/DDBJ databases">
        <authorList>
            <person name="Kim H.J."/>
            <person name="Triplett B.A."/>
        </authorList>
    </citation>
    <scope>NUCLEOTIDE SEQUENCE [LARGE SCALE GENOMIC DNA]</scope>
    <source>
        <strain evidence="11 12">U15</strain>
    </source>
</reference>
<dbReference type="InterPro" id="IPR004805">
    <property type="entry name" value="DnaE2/DnaE/PolC"/>
</dbReference>
<dbReference type="EC" id="2.7.7.7" evidence="2"/>
<dbReference type="InterPro" id="IPR029460">
    <property type="entry name" value="DNAPol_HHH"/>
</dbReference>
<dbReference type="InterPro" id="IPR011708">
    <property type="entry name" value="DNA_pol3_alpha_NTPase_dom"/>
</dbReference>
<evidence type="ECO:0000256" key="6">
    <source>
        <dbReference type="ARBA" id="ARBA00022695"/>
    </source>
</evidence>
<evidence type="ECO:0000313" key="11">
    <source>
        <dbReference type="EMBL" id="SNS41693.1"/>
    </source>
</evidence>
<comment type="subcellular location">
    <subcellularLocation>
        <location evidence="1">Cytoplasm</location>
    </subcellularLocation>
</comment>
<accession>A0A239ECD9</accession>
<dbReference type="Pfam" id="PF02811">
    <property type="entry name" value="PHP"/>
    <property type="match status" value="1"/>
</dbReference>
<dbReference type="Gene3D" id="3.20.20.140">
    <property type="entry name" value="Metal-dependent hydrolases"/>
    <property type="match status" value="1"/>
</dbReference>
<evidence type="ECO:0000256" key="8">
    <source>
        <dbReference type="ARBA" id="ARBA00022932"/>
    </source>
</evidence>
<dbReference type="Proteomes" id="UP000198284">
    <property type="component" value="Unassembled WGS sequence"/>
</dbReference>
<organism evidence="11 12">
    <name type="scientific">Noviherbaspirillum humi</name>
    <dbReference type="NCBI Taxonomy" id="1688639"/>
    <lineage>
        <taxon>Bacteria</taxon>
        <taxon>Pseudomonadati</taxon>
        <taxon>Pseudomonadota</taxon>
        <taxon>Betaproteobacteria</taxon>
        <taxon>Burkholderiales</taxon>
        <taxon>Oxalobacteraceae</taxon>
        <taxon>Noviherbaspirillum</taxon>
    </lineage>
</organism>
<keyword evidence="4" id="KW-0963">Cytoplasm</keyword>
<dbReference type="PANTHER" id="PTHR32294">
    <property type="entry name" value="DNA POLYMERASE III SUBUNIT ALPHA"/>
    <property type="match status" value="1"/>
</dbReference>
<dbReference type="GO" id="GO:0003887">
    <property type="term" value="F:DNA-directed DNA polymerase activity"/>
    <property type="evidence" value="ECO:0007669"/>
    <property type="project" value="UniProtKB-KW"/>
</dbReference>
<dbReference type="NCBIfam" id="TIGR00594">
    <property type="entry name" value="polc"/>
    <property type="match status" value="1"/>
</dbReference>